<protein>
    <submittedName>
        <fullName evidence="1">Uncharacterized protein</fullName>
    </submittedName>
</protein>
<organism evidence="1">
    <name type="scientific">marine sediment metagenome</name>
    <dbReference type="NCBI Taxonomy" id="412755"/>
    <lineage>
        <taxon>unclassified sequences</taxon>
        <taxon>metagenomes</taxon>
        <taxon>ecological metagenomes</taxon>
    </lineage>
</organism>
<proteinExistence type="predicted"/>
<reference evidence="1" key="1">
    <citation type="journal article" date="2015" name="Nature">
        <title>Complex archaea that bridge the gap between prokaryotes and eukaryotes.</title>
        <authorList>
            <person name="Spang A."/>
            <person name="Saw J.H."/>
            <person name="Jorgensen S.L."/>
            <person name="Zaremba-Niedzwiedzka K."/>
            <person name="Martijn J."/>
            <person name="Lind A.E."/>
            <person name="van Eijk R."/>
            <person name="Schleper C."/>
            <person name="Guy L."/>
            <person name="Ettema T.J."/>
        </authorList>
    </citation>
    <scope>NUCLEOTIDE SEQUENCE</scope>
</reference>
<gene>
    <name evidence="1" type="ORF">LCGC14_1368260</name>
</gene>
<dbReference type="EMBL" id="LAZR01008617">
    <property type="protein sequence ID" value="KKM77610.1"/>
    <property type="molecule type" value="Genomic_DNA"/>
</dbReference>
<accession>A0A0F9ML79</accession>
<comment type="caution">
    <text evidence="1">The sequence shown here is derived from an EMBL/GenBank/DDBJ whole genome shotgun (WGS) entry which is preliminary data.</text>
</comment>
<evidence type="ECO:0000313" key="1">
    <source>
        <dbReference type="EMBL" id="KKM77610.1"/>
    </source>
</evidence>
<sequence>MNKEELEKKPYYSVYFDLMRHPIFCLEDKEFMVAIADFIYQLGYRKRGTHND</sequence>
<dbReference type="AlphaFoldDB" id="A0A0F9ML79"/>
<name>A0A0F9ML79_9ZZZZ</name>